<dbReference type="VEuPathDB" id="VectorBase:ISCP_020794"/>
<feature type="transmembrane region" description="Helical" evidence="2">
    <location>
        <begin position="92"/>
        <end position="112"/>
    </location>
</feature>
<dbReference type="PaxDb" id="6945-B7PMR1"/>
<gene>
    <name evidence="3" type="ORF">IscW_ISCW006664</name>
</gene>
<dbReference type="OrthoDB" id="6475849at2759"/>
<protein>
    <submittedName>
        <fullName evidence="3 4">Uncharacterized protein</fullName>
    </submittedName>
</protein>
<sequence>MRTRRRRRPGAAAPVYTAHCTQWKPAKLPQASPVAVDTRDTPHPEEASEDEPFEEQRGHNHHQRGRRHRSFQTEQSGWHLNKDCRLCISSTYVLFLAAAMMVACTAYVGGYVPSYQTNRSARNDPKNVVCCSQVCKKVAKSIARSLNRSAKA</sequence>
<dbReference type="VEuPathDB" id="VectorBase:ISCI006664"/>
<keyword evidence="5" id="KW-1185">Reference proteome</keyword>
<proteinExistence type="predicted"/>
<dbReference type="EMBL" id="ABJB010536340">
    <property type="status" value="NOT_ANNOTATED_CDS"/>
    <property type="molecule type" value="Genomic_DNA"/>
</dbReference>
<keyword evidence="2" id="KW-1133">Transmembrane helix</keyword>
<dbReference type="EnsemblMetazoa" id="ISCW006664-RA">
    <property type="protein sequence ID" value="ISCW006664-PA"/>
    <property type="gene ID" value="ISCW006664"/>
</dbReference>
<evidence type="ECO:0000256" key="1">
    <source>
        <dbReference type="SAM" id="MobiDB-lite"/>
    </source>
</evidence>
<dbReference type="HOGENOM" id="CLU_1724335_0_0_1"/>
<dbReference type="VEuPathDB" id="VectorBase:ISCW006664"/>
<dbReference type="EMBL" id="DS748838">
    <property type="protein sequence ID" value="EEC07883.1"/>
    <property type="molecule type" value="Genomic_DNA"/>
</dbReference>
<dbReference type="Proteomes" id="UP000001555">
    <property type="component" value="Unassembled WGS sequence"/>
</dbReference>
<keyword evidence="2" id="KW-0472">Membrane</keyword>
<evidence type="ECO:0000256" key="2">
    <source>
        <dbReference type="SAM" id="Phobius"/>
    </source>
</evidence>
<organism>
    <name type="scientific">Ixodes scapularis</name>
    <name type="common">Black-legged tick</name>
    <name type="synonym">Deer tick</name>
    <dbReference type="NCBI Taxonomy" id="6945"/>
    <lineage>
        <taxon>Eukaryota</taxon>
        <taxon>Metazoa</taxon>
        <taxon>Ecdysozoa</taxon>
        <taxon>Arthropoda</taxon>
        <taxon>Chelicerata</taxon>
        <taxon>Arachnida</taxon>
        <taxon>Acari</taxon>
        <taxon>Parasitiformes</taxon>
        <taxon>Ixodida</taxon>
        <taxon>Ixodoidea</taxon>
        <taxon>Ixodidae</taxon>
        <taxon>Ixodinae</taxon>
        <taxon>Ixodes</taxon>
    </lineage>
</organism>
<evidence type="ECO:0000313" key="4">
    <source>
        <dbReference type="EnsemblMetazoa" id="ISCW006664-PA"/>
    </source>
</evidence>
<reference evidence="3 5" key="1">
    <citation type="submission" date="2008-03" db="EMBL/GenBank/DDBJ databases">
        <title>Annotation of Ixodes scapularis.</title>
        <authorList>
            <consortium name="Ixodes scapularis Genome Project Consortium"/>
            <person name="Caler E."/>
            <person name="Hannick L.I."/>
            <person name="Bidwell S."/>
            <person name="Joardar V."/>
            <person name="Thiagarajan M."/>
            <person name="Amedeo P."/>
            <person name="Galinsky K.J."/>
            <person name="Schobel S."/>
            <person name="Inman J."/>
            <person name="Hostetler J."/>
            <person name="Miller J."/>
            <person name="Hammond M."/>
            <person name="Megy K."/>
            <person name="Lawson D."/>
            <person name="Kodira C."/>
            <person name="Sutton G."/>
            <person name="Meyer J."/>
            <person name="Hill C.A."/>
            <person name="Birren B."/>
            <person name="Nene V."/>
            <person name="Collins F."/>
            <person name="Alarcon-Chaidez F."/>
            <person name="Wikel S."/>
            <person name="Strausberg R."/>
        </authorList>
    </citation>
    <scope>NUCLEOTIDE SEQUENCE [LARGE SCALE GENOMIC DNA]</scope>
    <source>
        <strain evidence="5">Wikel</strain>
        <strain evidence="3">Wikel colony</strain>
    </source>
</reference>
<evidence type="ECO:0000313" key="5">
    <source>
        <dbReference type="Proteomes" id="UP000001555"/>
    </source>
</evidence>
<keyword evidence="2" id="KW-0812">Transmembrane</keyword>
<feature type="region of interest" description="Disordered" evidence="1">
    <location>
        <begin position="27"/>
        <end position="72"/>
    </location>
</feature>
<feature type="compositionally biased region" description="Basic residues" evidence="1">
    <location>
        <begin position="59"/>
        <end position="70"/>
    </location>
</feature>
<accession>B7PMR1</accession>
<evidence type="ECO:0000313" key="3">
    <source>
        <dbReference type="EMBL" id="EEC07883.1"/>
    </source>
</evidence>
<dbReference type="AlphaFoldDB" id="B7PMR1"/>
<dbReference type="InParanoid" id="B7PMR1"/>
<feature type="compositionally biased region" description="Basic and acidic residues" evidence="1">
    <location>
        <begin position="37"/>
        <end position="46"/>
    </location>
</feature>
<name>B7PMR1_IXOSC</name>
<reference evidence="4" key="2">
    <citation type="submission" date="2020-05" db="UniProtKB">
        <authorList>
            <consortium name="EnsemblMetazoa"/>
        </authorList>
    </citation>
    <scope>IDENTIFICATION</scope>
    <source>
        <strain evidence="4">wikel</strain>
    </source>
</reference>